<evidence type="ECO:0000313" key="1">
    <source>
        <dbReference type="EMBL" id="OYN79979.1"/>
    </source>
</evidence>
<proteinExistence type="predicted"/>
<gene>
    <name evidence="1" type="ORF">CG716_11010</name>
</gene>
<accession>A0A255DKI9</accession>
<sequence>MLTKACAAFDAGDDDQIVILAGLLRLMLTDELIDKVTPLKEIEFSDSAEHFEDARTVRGYGYGITRIMVYADGQSGGRIVAPLGGPFRDSEPPTLPFERWWAIDHAVYPTNGPFLTREYIVYEMANTDGIHVDGLLDENYEALTQDNHGFKYNDHPITGNLATAAIRQIAWETQHTLHRALPELCGSDFPEASPCGPADSYWRVAANVDDGGV</sequence>
<organism evidence="1 2">
    <name type="scientific">Mycolicibacterium sphagni</name>
    <dbReference type="NCBI Taxonomy" id="1786"/>
    <lineage>
        <taxon>Bacteria</taxon>
        <taxon>Bacillati</taxon>
        <taxon>Actinomycetota</taxon>
        <taxon>Actinomycetes</taxon>
        <taxon>Mycobacteriales</taxon>
        <taxon>Mycobacteriaceae</taxon>
        <taxon>Mycolicibacterium</taxon>
    </lineage>
</organism>
<dbReference type="AlphaFoldDB" id="A0A255DKI9"/>
<evidence type="ECO:0000313" key="2">
    <source>
        <dbReference type="Proteomes" id="UP000216063"/>
    </source>
</evidence>
<dbReference type="Proteomes" id="UP000216063">
    <property type="component" value="Unassembled WGS sequence"/>
</dbReference>
<dbReference type="EMBL" id="NOZR01000007">
    <property type="protein sequence ID" value="OYN79979.1"/>
    <property type="molecule type" value="Genomic_DNA"/>
</dbReference>
<name>A0A255DKI9_9MYCO</name>
<comment type="caution">
    <text evidence="1">The sequence shown here is derived from an EMBL/GenBank/DDBJ whole genome shotgun (WGS) entry which is preliminary data.</text>
</comment>
<dbReference type="RefSeq" id="WP_094479351.1">
    <property type="nucleotide sequence ID" value="NZ_NOZR01000007.1"/>
</dbReference>
<keyword evidence="2" id="KW-1185">Reference proteome</keyword>
<dbReference type="OrthoDB" id="1551235at2"/>
<protein>
    <submittedName>
        <fullName evidence="1">Uncharacterized protein</fullName>
    </submittedName>
</protein>
<reference evidence="1 2" key="1">
    <citation type="submission" date="2017-07" db="EMBL/GenBank/DDBJ databases">
        <title>The new phylogeny of genus Mycobacterium.</title>
        <authorList>
            <person name="Tortoli E."/>
            <person name="Trovato A."/>
            <person name="Cirillo D.M."/>
        </authorList>
    </citation>
    <scope>NUCLEOTIDE SEQUENCE [LARGE SCALE GENOMIC DNA]</scope>
    <source>
        <strain evidence="1 2">ATCC 33027</strain>
    </source>
</reference>